<name>A0A2J7YCG6_9CHLO</name>
<keyword evidence="3" id="KW-1185">Reference proteome</keyword>
<dbReference type="EMBL" id="PGGS01005018">
    <property type="protein sequence ID" value="PNG85714.1"/>
    <property type="molecule type" value="Genomic_DNA"/>
</dbReference>
<feature type="non-terminal residue" evidence="2">
    <location>
        <position position="1"/>
    </location>
</feature>
<evidence type="ECO:0000313" key="3">
    <source>
        <dbReference type="Proteomes" id="UP000236333"/>
    </source>
</evidence>
<accession>A0A2J7YCG6</accession>
<dbReference type="PANTHER" id="PTHR42714:SF2">
    <property type="entry name" value="TRNA MODIFICATION GTPASE GTPBP3, MITOCHONDRIAL"/>
    <property type="match status" value="1"/>
</dbReference>
<organism evidence="2 3">
    <name type="scientific">Tetrabaena socialis</name>
    <dbReference type="NCBI Taxonomy" id="47790"/>
    <lineage>
        <taxon>Eukaryota</taxon>
        <taxon>Viridiplantae</taxon>
        <taxon>Chlorophyta</taxon>
        <taxon>core chlorophytes</taxon>
        <taxon>Chlorophyceae</taxon>
        <taxon>CS clade</taxon>
        <taxon>Chlamydomonadales</taxon>
        <taxon>Tetrabaenaceae</taxon>
        <taxon>Tetrabaena</taxon>
    </lineage>
</organism>
<gene>
    <name evidence="2" type="ORF">TSOC_015327</name>
</gene>
<feature type="non-terminal residue" evidence="2">
    <location>
        <position position="110"/>
    </location>
</feature>
<dbReference type="Gene3D" id="3.30.1360.120">
    <property type="entry name" value="Probable tRNA modification gtpase trme, domain 1"/>
    <property type="match status" value="1"/>
</dbReference>
<dbReference type="Pfam" id="PF10396">
    <property type="entry name" value="TrmE_N"/>
    <property type="match status" value="1"/>
</dbReference>
<comment type="caution">
    <text evidence="2">The sequence shown here is derived from an EMBL/GenBank/DDBJ whole genome shotgun (WGS) entry which is preliminary data.</text>
</comment>
<dbReference type="OrthoDB" id="188276at2759"/>
<dbReference type="SUPFAM" id="SSF116878">
    <property type="entry name" value="TrmE connector domain"/>
    <property type="match status" value="1"/>
</dbReference>
<dbReference type="GO" id="GO:0005829">
    <property type="term" value="C:cytosol"/>
    <property type="evidence" value="ECO:0007669"/>
    <property type="project" value="TreeGrafter"/>
</dbReference>
<dbReference type="GO" id="GO:0002098">
    <property type="term" value="P:tRNA wobble uridine modification"/>
    <property type="evidence" value="ECO:0007669"/>
    <property type="project" value="TreeGrafter"/>
</dbReference>
<reference evidence="2 3" key="1">
    <citation type="journal article" date="2017" name="Mol. Biol. Evol.">
        <title>The 4-celled Tetrabaena socialis nuclear genome reveals the essential components for genetic control of cell number at the origin of multicellularity in the volvocine lineage.</title>
        <authorList>
            <person name="Featherston J."/>
            <person name="Arakaki Y."/>
            <person name="Hanschen E.R."/>
            <person name="Ferris P.J."/>
            <person name="Michod R.E."/>
            <person name="Olson B.J.S.C."/>
            <person name="Nozaki H."/>
            <person name="Durand P.M."/>
        </authorList>
    </citation>
    <scope>NUCLEOTIDE SEQUENCE [LARGE SCALE GENOMIC DNA]</scope>
    <source>
        <strain evidence="2 3">NIES-571</strain>
    </source>
</reference>
<dbReference type="Proteomes" id="UP000236333">
    <property type="component" value="Unassembled WGS sequence"/>
</dbReference>
<dbReference type="PANTHER" id="PTHR42714">
    <property type="entry name" value="TRNA MODIFICATION GTPASE GTPBP3"/>
    <property type="match status" value="1"/>
</dbReference>
<feature type="domain" description="GTP-binding protein TrmE N-terminal" evidence="1">
    <location>
        <begin position="1"/>
        <end position="58"/>
    </location>
</feature>
<dbReference type="SUPFAM" id="SSF103025">
    <property type="entry name" value="Folate-binding domain"/>
    <property type="match status" value="1"/>
</dbReference>
<dbReference type="InterPro" id="IPR018948">
    <property type="entry name" value="GTP-bd_TrmE_N"/>
</dbReference>
<dbReference type="InterPro" id="IPR027368">
    <property type="entry name" value="MnmE_dom2"/>
</dbReference>
<proteinExistence type="predicted"/>
<dbReference type="InterPro" id="IPR027266">
    <property type="entry name" value="TrmE/GcvT-like"/>
</dbReference>
<sequence>VLLLVMLAPRSYTAEDVVELHCHGGGVCAGRVLRAVIEAGARPARNGEFTLRAFLNGRLDLAQAESVAELLGARTPAAADSALAGLRGGVGEAVAGLRARCLDLLVELEA</sequence>
<dbReference type="GO" id="GO:0030488">
    <property type="term" value="P:tRNA methylation"/>
    <property type="evidence" value="ECO:0007669"/>
    <property type="project" value="TreeGrafter"/>
</dbReference>
<evidence type="ECO:0000259" key="1">
    <source>
        <dbReference type="Pfam" id="PF10396"/>
    </source>
</evidence>
<dbReference type="AlphaFoldDB" id="A0A2J7YCG6"/>
<evidence type="ECO:0000313" key="2">
    <source>
        <dbReference type="EMBL" id="PNG85714.1"/>
    </source>
</evidence>
<dbReference type="CDD" id="cd14858">
    <property type="entry name" value="TrmE_N"/>
    <property type="match status" value="1"/>
</dbReference>
<protein>
    <submittedName>
        <fullName evidence="2">tRNA modification GTPase MnmE</fullName>
    </submittedName>
</protein>
<dbReference type="Gene3D" id="1.20.120.430">
    <property type="entry name" value="tRNA modification GTPase MnmE domain 2"/>
    <property type="match status" value="1"/>
</dbReference>